<protein>
    <submittedName>
        <fullName evidence="1">Uncharacterized protein</fullName>
    </submittedName>
</protein>
<organism evidence="1 2">
    <name type="scientific">Otus sunia</name>
    <name type="common">Oriental scops-owl</name>
    <dbReference type="NCBI Taxonomy" id="257818"/>
    <lineage>
        <taxon>Eukaryota</taxon>
        <taxon>Metazoa</taxon>
        <taxon>Chordata</taxon>
        <taxon>Craniata</taxon>
        <taxon>Vertebrata</taxon>
        <taxon>Euteleostomi</taxon>
        <taxon>Archelosauria</taxon>
        <taxon>Archosauria</taxon>
        <taxon>Dinosauria</taxon>
        <taxon>Saurischia</taxon>
        <taxon>Theropoda</taxon>
        <taxon>Coelurosauria</taxon>
        <taxon>Aves</taxon>
        <taxon>Neognathae</taxon>
        <taxon>Neoaves</taxon>
        <taxon>Telluraves</taxon>
        <taxon>Strigiformes</taxon>
        <taxon>Strigidae</taxon>
        <taxon>Otus</taxon>
    </lineage>
</organism>
<reference evidence="1" key="1">
    <citation type="submission" date="2025-08" db="UniProtKB">
        <authorList>
            <consortium name="Ensembl"/>
        </authorList>
    </citation>
    <scope>IDENTIFICATION</scope>
</reference>
<dbReference type="Ensembl" id="ENSOSUT00000022289.1">
    <property type="protein sequence ID" value="ENSOSUP00000021623.1"/>
    <property type="gene ID" value="ENSOSUG00000014974.1"/>
</dbReference>
<proteinExistence type="predicted"/>
<evidence type="ECO:0000313" key="1">
    <source>
        <dbReference type="Ensembl" id="ENSOSUP00000021623.1"/>
    </source>
</evidence>
<sequence length="126" mass="14837">FDPFRIIQLLSDCIPITEIQFTSKRYIFSTHGANLWHQSERTQDYSFINNTNILSKSICYLLSTFDCKRVCVYVFSCSPSLESPEKFILTSTMQAFSINIYFIRVSCRIYNIPKTRRTSNEMRSRC</sequence>
<name>A0A8C8BJY7_9STRI</name>
<reference evidence="1" key="2">
    <citation type="submission" date="2025-09" db="UniProtKB">
        <authorList>
            <consortium name="Ensembl"/>
        </authorList>
    </citation>
    <scope>IDENTIFICATION</scope>
</reference>
<accession>A0A8C8BJY7</accession>
<evidence type="ECO:0000313" key="2">
    <source>
        <dbReference type="Proteomes" id="UP000694552"/>
    </source>
</evidence>
<dbReference type="Proteomes" id="UP000694552">
    <property type="component" value="Unplaced"/>
</dbReference>
<dbReference type="AlphaFoldDB" id="A0A8C8BJY7"/>
<keyword evidence="2" id="KW-1185">Reference proteome</keyword>